<dbReference type="Proteomes" id="UP000005272">
    <property type="component" value="Unassembled WGS sequence"/>
</dbReference>
<accession>A0A828U435</accession>
<sequence>MGSFDYAAQFPNSPNLKHFGLGKREITVKALSEKWLDLKKIEICANALNRYQSVIKNMLPMLGEKNWFHP</sequence>
<organism evidence="1 2">
    <name type="scientific">Escherichia coli DEC2D</name>
    <dbReference type="NCBI Taxonomy" id="868141"/>
    <lineage>
        <taxon>Bacteria</taxon>
        <taxon>Pseudomonadati</taxon>
        <taxon>Pseudomonadota</taxon>
        <taxon>Gammaproteobacteria</taxon>
        <taxon>Enterobacterales</taxon>
        <taxon>Enterobacteriaceae</taxon>
        <taxon>Escherichia</taxon>
    </lineage>
</organism>
<evidence type="ECO:0000313" key="1">
    <source>
        <dbReference type="EMBL" id="EHU44579.1"/>
    </source>
</evidence>
<proteinExistence type="predicted"/>
<gene>
    <name evidence="1" type="ORF">ECDEC2D_2609</name>
</gene>
<dbReference type="EMBL" id="AIFC01000024">
    <property type="protein sequence ID" value="EHU44579.1"/>
    <property type="molecule type" value="Genomic_DNA"/>
</dbReference>
<reference evidence="1 2" key="1">
    <citation type="journal article" date="2012" name="J. Bacteriol.">
        <title>Draft Genome Sequences of the Diarrheagenic Escherichia coli Collection.</title>
        <authorList>
            <person name="Hazen T.H."/>
            <person name="Sahl J.W."/>
            <person name="Redman J.C."/>
            <person name="Morris C.R."/>
            <person name="Daugherty S.C."/>
            <person name="Chibucos M.C."/>
            <person name="Sengamalay N.A."/>
            <person name="Fraser-Liggett C.M."/>
            <person name="Steinsland H."/>
            <person name="Whittam T.S."/>
            <person name="Whittam B."/>
            <person name="Manning S.D."/>
            <person name="Rasko D.A."/>
        </authorList>
    </citation>
    <scope>NUCLEOTIDE SEQUENCE [LARGE SCALE GENOMIC DNA]</scope>
    <source>
        <strain evidence="1 2">DEC2D</strain>
    </source>
</reference>
<name>A0A828U435_ECOLX</name>
<protein>
    <submittedName>
        <fullName evidence="1">Qin prophage predicted defective integrase domain protein</fullName>
    </submittedName>
</protein>
<comment type="caution">
    <text evidence="1">The sequence shown here is derived from an EMBL/GenBank/DDBJ whole genome shotgun (WGS) entry which is preliminary data.</text>
</comment>
<dbReference type="AlphaFoldDB" id="A0A828U435"/>
<evidence type="ECO:0000313" key="2">
    <source>
        <dbReference type="Proteomes" id="UP000005272"/>
    </source>
</evidence>